<name>A0A849VCA5_9GAMM</name>
<keyword evidence="1" id="KW-0472">Membrane</keyword>
<feature type="transmembrane region" description="Helical" evidence="1">
    <location>
        <begin position="35"/>
        <end position="55"/>
    </location>
</feature>
<sequence>MIKVVLRVLIWPAAFIWFGISLVSVWVFIRDLDLSMGAILSLVFAILGLLSLLVMSVSALKYPNISLLHIVISQLGCAVLGFVMYQGLFNQPMMVLSGLSLLLACSVLSIDFILTRLN</sequence>
<evidence type="ECO:0000313" key="2">
    <source>
        <dbReference type="EMBL" id="NOU49417.1"/>
    </source>
</evidence>
<feature type="transmembrane region" description="Helical" evidence="1">
    <location>
        <begin position="9"/>
        <end position="29"/>
    </location>
</feature>
<feature type="transmembrane region" description="Helical" evidence="1">
    <location>
        <begin position="94"/>
        <end position="114"/>
    </location>
</feature>
<keyword evidence="1" id="KW-0812">Transmembrane</keyword>
<dbReference type="Proteomes" id="UP000586305">
    <property type="component" value="Unassembled WGS sequence"/>
</dbReference>
<dbReference type="AlphaFoldDB" id="A0A849VCA5"/>
<keyword evidence="3" id="KW-1185">Reference proteome</keyword>
<gene>
    <name evidence="2" type="ORF">HG263_02505</name>
</gene>
<proteinExistence type="predicted"/>
<evidence type="ECO:0000313" key="3">
    <source>
        <dbReference type="Proteomes" id="UP000586305"/>
    </source>
</evidence>
<accession>A0A849VCA5</accession>
<dbReference type="RefSeq" id="WP_171624495.1">
    <property type="nucleotide sequence ID" value="NZ_JABBPG010000001.1"/>
</dbReference>
<feature type="transmembrane region" description="Helical" evidence="1">
    <location>
        <begin position="67"/>
        <end position="88"/>
    </location>
</feature>
<organism evidence="2 3">
    <name type="scientific">Pseudoalteromonas caenipelagi</name>
    <dbReference type="NCBI Taxonomy" id="2726988"/>
    <lineage>
        <taxon>Bacteria</taxon>
        <taxon>Pseudomonadati</taxon>
        <taxon>Pseudomonadota</taxon>
        <taxon>Gammaproteobacteria</taxon>
        <taxon>Alteromonadales</taxon>
        <taxon>Pseudoalteromonadaceae</taxon>
        <taxon>Pseudoalteromonas</taxon>
    </lineage>
</organism>
<dbReference type="EMBL" id="JABBPG010000001">
    <property type="protein sequence ID" value="NOU49417.1"/>
    <property type="molecule type" value="Genomic_DNA"/>
</dbReference>
<evidence type="ECO:0000256" key="1">
    <source>
        <dbReference type="SAM" id="Phobius"/>
    </source>
</evidence>
<protein>
    <submittedName>
        <fullName evidence="2">Uncharacterized protein</fullName>
    </submittedName>
</protein>
<keyword evidence="1" id="KW-1133">Transmembrane helix</keyword>
<reference evidence="2 3" key="1">
    <citation type="submission" date="2020-04" db="EMBL/GenBank/DDBJ databases">
        <title>Pseudoalteromonas caenipelagi sp. nov., isolated from a tidal flat.</title>
        <authorList>
            <person name="Park S."/>
            <person name="Yoon J.-H."/>
        </authorList>
    </citation>
    <scope>NUCLEOTIDE SEQUENCE [LARGE SCALE GENOMIC DNA]</scope>
    <source>
        <strain evidence="2 3">JBTF-M23</strain>
    </source>
</reference>
<comment type="caution">
    <text evidence="2">The sequence shown here is derived from an EMBL/GenBank/DDBJ whole genome shotgun (WGS) entry which is preliminary data.</text>
</comment>